<keyword evidence="1" id="KW-0812">Transmembrane</keyword>
<proteinExistence type="predicted"/>
<keyword evidence="1" id="KW-0472">Membrane</keyword>
<sequence length="416" mass="47456">MFNRLKNFFSSSVGQIFLAAFFLRVFLAPLFFHPDTKTNYYNSHFLSLGVVNIYEFLAKNPDKAFLGEFSYPPLTYFFYGLLYYPLKVVLGPDFLNWLAMGNDAVAVPNIFRYLFFMKVPLFFFEFFVGFLITKILKDEKEIKRALLFWFFNPANIYAITFMGQFDIIPTFLSVLALYLVVNKRKAILGAIALGLGGALKTYPLLLLPFLSVISTKGIWKQFKVFILGLFPYLLFVLPFLKSVSFRQSSFVSGLSQRLFILNLSIGFEEQILLVIFSLVLLFLIADWKKEVGESLSGYFLAVPLIVLAGSHFHPQWLIWITPFLALSVGKCKKLLLPSAILLTGWLGTVVLFNDKFLTWGLFSPFDPGIFFLPPLRDLIADFFSPVLLQSLFHTLFAACAIWISILVITGKLNEKS</sequence>
<comment type="caution">
    <text evidence="2">The sequence shown here is derived from an EMBL/GenBank/DDBJ whole genome shotgun (WGS) entry which is preliminary data.</text>
</comment>
<name>A0A2H0KGY9_9BACT</name>
<organism evidence="2 3">
    <name type="scientific">Candidatus Shapirobacteria bacterium CG11_big_fil_rev_8_21_14_0_20_40_12</name>
    <dbReference type="NCBI Taxonomy" id="1974889"/>
    <lineage>
        <taxon>Bacteria</taxon>
        <taxon>Candidatus Shapironibacteriota</taxon>
    </lineage>
</organism>
<gene>
    <name evidence="2" type="ORF">COV89_00100</name>
</gene>
<keyword evidence="1" id="KW-1133">Transmembrane helix</keyword>
<feature type="transmembrane region" description="Helical" evidence="1">
    <location>
        <begin position="187"/>
        <end position="210"/>
    </location>
</feature>
<reference evidence="2 3" key="1">
    <citation type="submission" date="2017-09" db="EMBL/GenBank/DDBJ databases">
        <title>Depth-based differentiation of microbial function through sediment-hosted aquifers and enrichment of novel symbionts in the deep terrestrial subsurface.</title>
        <authorList>
            <person name="Probst A.J."/>
            <person name="Ladd B."/>
            <person name="Jarett J.K."/>
            <person name="Geller-Mcgrath D.E."/>
            <person name="Sieber C.M."/>
            <person name="Emerson J.B."/>
            <person name="Anantharaman K."/>
            <person name="Thomas B.C."/>
            <person name="Malmstrom R."/>
            <person name="Stieglmeier M."/>
            <person name="Klingl A."/>
            <person name="Woyke T."/>
            <person name="Ryan C.M."/>
            <person name="Banfield J.F."/>
        </authorList>
    </citation>
    <scope>NUCLEOTIDE SEQUENCE [LARGE SCALE GENOMIC DNA]</scope>
    <source>
        <strain evidence="2">CG11_big_fil_rev_8_21_14_0_20_40_12</strain>
    </source>
</reference>
<feature type="transmembrane region" description="Helical" evidence="1">
    <location>
        <begin position="334"/>
        <end position="352"/>
    </location>
</feature>
<feature type="transmembrane region" description="Helical" evidence="1">
    <location>
        <begin position="110"/>
        <end position="133"/>
    </location>
</feature>
<evidence type="ECO:0000313" key="2">
    <source>
        <dbReference type="EMBL" id="PIQ70512.1"/>
    </source>
</evidence>
<dbReference type="Proteomes" id="UP000231371">
    <property type="component" value="Unassembled WGS sequence"/>
</dbReference>
<accession>A0A2H0KGY9</accession>
<feature type="transmembrane region" description="Helical" evidence="1">
    <location>
        <begin position="260"/>
        <end position="283"/>
    </location>
</feature>
<feature type="transmembrane region" description="Helical" evidence="1">
    <location>
        <begin position="69"/>
        <end position="90"/>
    </location>
</feature>
<dbReference type="AlphaFoldDB" id="A0A2H0KGY9"/>
<protein>
    <recommendedName>
        <fullName evidence="4">Glycosyltransferase RgtA/B/C/D-like domain-containing protein</fullName>
    </recommendedName>
</protein>
<feature type="transmembrane region" description="Helical" evidence="1">
    <location>
        <begin position="12"/>
        <end position="32"/>
    </location>
</feature>
<evidence type="ECO:0000313" key="3">
    <source>
        <dbReference type="Proteomes" id="UP000231371"/>
    </source>
</evidence>
<evidence type="ECO:0000256" key="1">
    <source>
        <dbReference type="SAM" id="Phobius"/>
    </source>
</evidence>
<feature type="transmembrane region" description="Helical" evidence="1">
    <location>
        <begin position="154"/>
        <end position="181"/>
    </location>
</feature>
<evidence type="ECO:0008006" key="4">
    <source>
        <dbReference type="Google" id="ProtNLM"/>
    </source>
</evidence>
<feature type="transmembrane region" description="Helical" evidence="1">
    <location>
        <begin position="222"/>
        <end position="240"/>
    </location>
</feature>
<dbReference type="EMBL" id="PCVI01000001">
    <property type="protein sequence ID" value="PIQ70512.1"/>
    <property type="molecule type" value="Genomic_DNA"/>
</dbReference>
<feature type="transmembrane region" description="Helical" evidence="1">
    <location>
        <begin position="387"/>
        <end position="408"/>
    </location>
</feature>